<dbReference type="RefSeq" id="WP_200350799.1">
    <property type="nucleotide sequence ID" value="NZ_BAABHZ010000007.1"/>
</dbReference>
<feature type="chain" id="PRO_5037611505" evidence="1">
    <location>
        <begin position="29"/>
        <end position="190"/>
    </location>
</feature>
<dbReference type="NCBIfam" id="TIGR03344">
    <property type="entry name" value="VI_effect_Hcp1"/>
    <property type="match status" value="1"/>
</dbReference>
<dbReference type="SUPFAM" id="SSF141452">
    <property type="entry name" value="Hcp1-like"/>
    <property type="match status" value="1"/>
</dbReference>
<proteinExistence type="predicted"/>
<dbReference type="InterPro" id="IPR053165">
    <property type="entry name" value="HSI-I_assembly_Hcp1"/>
</dbReference>
<dbReference type="EMBL" id="JAENIK010000010">
    <property type="protein sequence ID" value="MBK1815838.1"/>
    <property type="molecule type" value="Genomic_DNA"/>
</dbReference>
<name>A0A934QZY4_9BACT</name>
<evidence type="ECO:0000313" key="3">
    <source>
        <dbReference type="Proteomes" id="UP000600139"/>
    </source>
</evidence>
<dbReference type="InterPro" id="IPR008514">
    <property type="entry name" value="T6SS_Hcp"/>
</dbReference>
<reference evidence="2" key="1">
    <citation type="submission" date="2021-01" db="EMBL/GenBank/DDBJ databases">
        <title>Modified the classification status of verrucomicrobia.</title>
        <authorList>
            <person name="Feng X."/>
        </authorList>
    </citation>
    <scope>NUCLEOTIDE SEQUENCE</scope>
    <source>
        <strain evidence="2">JCM 18052</strain>
    </source>
</reference>
<dbReference type="PANTHER" id="PTHR36152">
    <property type="entry name" value="CYTOPLASMIC PROTEIN-RELATED"/>
    <property type="match status" value="1"/>
</dbReference>
<comment type="caution">
    <text evidence="2">The sequence shown here is derived from an EMBL/GenBank/DDBJ whole genome shotgun (WGS) entry which is preliminary data.</text>
</comment>
<organism evidence="2 3">
    <name type="scientific">Luteolibacter yonseiensis</name>
    <dbReference type="NCBI Taxonomy" id="1144680"/>
    <lineage>
        <taxon>Bacteria</taxon>
        <taxon>Pseudomonadati</taxon>
        <taxon>Verrucomicrobiota</taxon>
        <taxon>Verrucomicrobiia</taxon>
        <taxon>Verrucomicrobiales</taxon>
        <taxon>Verrucomicrobiaceae</taxon>
        <taxon>Luteolibacter</taxon>
    </lineage>
</organism>
<accession>A0A934QZY4</accession>
<feature type="signal peptide" evidence="1">
    <location>
        <begin position="1"/>
        <end position="28"/>
    </location>
</feature>
<dbReference type="InterPro" id="IPR036624">
    <property type="entry name" value="Hcp1-lik_sf"/>
</dbReference>
<dbReference type="Proteomes" id="UP000600139">
    <property type="component" value="Unassembled WGS sequence"/>
</dbReference>
<dbReference type="PANTHER" id="PTHR36152:SF5">
    <property type="entry name" value="PROTEIN HCP1"/>
    <property type="match status" value="1"/>
</dbReference>
<dbReference type="Pfam" id="PF05638">
    <property type="entry name" value="T6SS_HCP"/>
    <property type="match status" value="1"/>
</dbReference>
<dbReference type="Gene3D" id="2.30.110.20">
    <property type="entry name" value="Hcp1-like"/>
    <property type="match status" value="1"/>
</dbReference>
<keyword evidence="1" id="KW-0732">Signal</keyword>
<evidence type="ECO:0000256" key="1">
    <source>
        <dbReference type="SAM" id="SignalP"/>
    </source>
</evidence>
<evidence type="ECO:0000313" key="2">
    <source>
        <dbReference type="EMBL" id="MBK1815838.1"/>
    </source>
</evidence>
<gene>
    <name evidence="2" type="ORF">JIN84_09430</name>
</gene>
<sequence>MKQNPSLSKTLALVAPATLLSISSTFGASDYYLKIEGIKGESVDSRHKDWIELDSFSWGVSNASLAGSGSGGMGTGKVSMQDFHFTMKVDKASPKLMLACATGKHIPSLQFAVSRMDGASGGTTDYYVITLTDVLVSSYQSNSPQPTAGSPAGPLTASVSFNFTKIKWDYIAPDKEVVSIEHDASSTAPD</sequence>
<protein>
    <submittedName>
        <fullName evidence="2">Type VI secretion system tube protein Hcp</fullName>
    </submittedName>
</protein>
<keyword evidence="3" id="KW-1185">Reference proteome</keyword>
<dbReference type="AlphaFoldDB" id="A0A934QZY4"/>